<dbReference type="AlphaFoldDB" id="A0A517PDK0"/>
<feature type="compositionally biased region" description="Low complexity" evidence="1">
    <location>
        <begin position="752"/>
        <end position="777"/>
    </location>
</feature>
<name>A0A517PDK0_9PLAN</name>
<dbReference type="PROSITE" id="PS51257">
    <property type="entry name" value="PROKAR_LIPOPROTEIN"/>
    <property type="match status" value="1"/>
</dbReference>
<evidence type="ECO:0000256" key="1">
    <source>
        <dbReference type="SAM" id="MobiDB-lite"/>
    </source>
</evidence>
<feature type="region of interest" description="Disordered" evidence="1">
    <location>
        <begin position="24"/>
        <end position="77"/>
    </location>
</feature>
<organism evidence="3 4">
    <name type="scientific">Alienimonas californiensis</name>
    <dbReference type="NCBI Taxonomy" id="2527989"/>
    <lineage>
        <taxon>Bacteria</taxon>
        <taxon>Pseudomonadati</taxon>
        <taxon>Planctomycetota</taxon>
        <taxon>Planctomycetia</taxon>
        <taxon>Planctomycetales</taxon>
        <taxon>Planctomycetaceae</taxon>
        <taxon>Alienimonas</taxon>
    </lineage>
</organism>
<dbReference type="OrthoDB" id="253784at2"/>
<dbReference type="Proteomes" id="UP000318741">
    <property type="component" value="Chromosome"/>
</dbReference>
<feature type="signal peptide" evidence="2">
    <location>
        <begin position="1"/>
        <end position="24"/>
    </location>
</feature>
<dbReference type="Gene3D" id="2.60.40.10">
    <property type="entry name" value="Immunoglobulins"/>
    <property type="match status" value="1"/>
</dbReference>
<evidence type="ECO:0000256" key="2">
    <source>
        <dbReference type="SAM" id="SignalP"/>
    </source>
</evidence>
<proteinExistence type="predicted"/>
<reference evidence="3 4" key="1">
    <citation type="submission" date="2019-02" db="EMBL/GenBank/DDBJ databases">
        <title>Deep-cultivation of Planctomycetes and their phenomic and genomic characterization uncovers novel biology.</title>
        <authorList>
            <person name="Wiegand S."/>
            <person name="Jogler M."/>
            <person name="Boedeker C."/>
            <person name="Pinto D."/>
            <person name="Vollmers J."/>
            <person name="Rivas-Marin E."/>
            <person name="Kohn T."/>
            <person name="Peeters S.H."/>
            <person name="Heuer A."/>
            <person name="Rast P."/>
            <person name="Oberbeckmann S."/>
            <person name="Bunk B."/>
            <person name="Jeske O."/>
            <person name="Meyerdierks A."/>
            <person name="Storesund J.E."/>
            <person name="Kallscheuer N."/>
            <person name="Luecker S."/>
            <person name="Lage O.M."/>
            <person name="Pohl T."/>
            <person name="Merkel B.J."/>
            <person name="Hornburger P."/>
            <person name="Mueller R.-W."/>
            <person name="Bruemmer F."/>
            <person name="Labrenz M."/>
            <person name="Spormann A.M."/>
            <person name="Op den Camp H."/>
            <person name="Overmann J."/>
            <person name="Amann R."/>
            <person name="Jetten M.S.M."/>
            <person name="Mascher T."/>
            <person name="Medema M.H."/>
            <person name="Devos D.P."/>
            <person name="Kaster A.-K."/>
            <person name="Ovreas L."/>
            <person name="Rohde M."/>
            <person name="Galperin M.Y."/>
            <person name="Jogler C."/>
        </authorList>
    </citation>
    <scope>NUCLEOTIDE SEQUENCE [LARGE SCALE GENOMIC DNA]</scope>
    <source>
        <strain evidence="3 4">CA12</strain>
    </source>
</reference>
<feature type="chain" id="PRO_5021977854" description="Thioredoxin domain-containing protein" evidence="2">
    <location>
        <begin position="25"/>
        <end position="844"/>
    </location>
</feature>
<gene>
    <name evidence="3" type="ORF">CA12_35900</name>
</gene>
<feature type="compositionally biased region" description="Acidic residues" evidence="1">
    <location>
        <begin position="809"/>
        <end position="844"/>
    </location>
</feature>
<dbReference type="InterPro" id="IPR013783">
    <property type="entry name" value="Ig-like_fold"/>
</dbReference>
<accession>A0A517PDK0</accession>
<evidence type="ECO:0008006" key="5">
    <source>
        <dbReference type="Google" id="ProtNLM"/>
    </source>
</evidence>
<keyword evidence="2" id="KW-0732">Signal</keyword>
<dbReference type="SUPFAM" id="SSF52833">
    <property type="entry name" value="Thioredoxin-like"/>
    <property type="match status" value="1"/>
</dbReference>
<evidence type="ECO:0000313" key="4">
    <source>
        <dbReference type="Proteomes" id="UP000318741"/>
    </source>
</evidence>
<sequence precursor="true">MPRFARPPARPALFAALVSAGLLAGCGDSGEEPAPAVGPEAPPTAAGADPAGPQADPAGPQADGAQAGGPQAAEEPISPYGTFRLLTPRQGQVSNFGSLTIAAGDGTPTLKKFEPTEQFRTLKPNVTLGEANAEAVSFTIKGEGNDESSLTFEGKPVPGAVVGTLHDESGNAVTPAVLAPLPAGEPNPGPAAFADPGFQQTVQAIGAVSQSVAGLTPVAKQRPYAPAFFALYPAAVASEAQQDRAPEAIKALAADYAAFAANWGEWAKADARRTSGAILLGLPKYREIADAELAAAVEALPESAPEGTAERWRTQFDALRTEADRRMDQQALSNRIEEAMQLAATDSEAGLSALRTIREERPEVPATLYRLAEGLYRFGGDAGREELRTLRDAEPLDPVLVFLLAEAERRAGNADEARTLFAEAAAIPNGPYLIQPLLQRPELAKELKQPRERLNEDLEDPQAVTDLLAETYRRLAKGFAGEDRPADESNRTVLVELFTGSLCPPCVAADVATTALTETFPSEDLLVMQYHLHIPGPDPLTNADTVARGAAVEVQGTPTLQIDGAQPEFTVGGPIGSAAQTYDALVEAVEQRRSEPAGASVSIKTTADGDRFTAEVSAEREEPFTPDHRLHVAVVEDDVVYGAPNGVRTHEMLVRSLPTGATGARPDGEGGLSYRLESSVSDLRDELRAYLVGYEQDHDGRRFPEKPLQLTQLSVVAWVEDTTDGRVLQSSFAALGEFPPPPAEEEGETDADAAPPAETPPADAGAAAMPAQPAPSANDAAPVAEADSTPENDEGEAKPDAATAPSSDAEGDAEMTPEPAEPTEEEPAPTADEENEGSEDEPSA</sequence>
<feature type="region of interest" description="Disordered" evidence="1">
    <location>
        <begin position="734"/>
        <end position="844"/>
    </location>
</feature>
<dbReference type="RefSeq" id="WP_145360333.1">
    <property type="nucleotide sequence ID" value="NZ_CP036265.1"/>
</dbReference>
<dbReference type="KEGG" id="acaf:CA12_35900"/>
<feature type="compositionally biased region" description="Low complexity" evidence="1">
    <location>
        <begin position="32"/>
        <end position="76"/>
    </location>
</feature>
<evidence type="ECO:0000313" key="3">
    <source>
        <dbReference type="EMBL" id="QDT17465.1"/>
    </source>
</evidence>
<keyword evidence="4" id="KW-1185">Reference proteome</keyword>
<dbReference type="InterPro" id="IPR036249">
    <property type="entry name" value="Thioredoxin-like_sf"/>
</dbReference>
<dbReference type="EMBL" id="CP036265">
    <property type="protein sequence ID" value="QDT17465.1"/>
    <property type="molecule type" value="Genomic_DNA"/>
</dbReference>
<protein>
    <recommendedName>
        <fullName evidence="5">Thioredoxin domain-containing protein</fullName>
    </recommendedName>
</protein>